<dbReference type="AlphaFoldDB" id="A0A916QDV7"/>
<reference evidence="2" key="2">
    <citation type="journal article" date="2021" name="Data Brief">
        <title>Draft genome sequence data of the facultative, thermophilic, xylanolytic bacterium Paenibacillus sp. strain DA-C8.</title>
        <authorList>
            <person name="Chhe C."/>
            <person name="Uke A."/>
            <person name="Baramee S."/>
            <person name="Ungkulpasvich U."/>
            <person name="Tachaapaikoon C."/>
            <person name="Pason P."/>
            <person name="Waeonukul R."/>
            <person name="Ratanakhanokchai K."/>
            <person name="Kosugi A."/>
        </authorList>
    </citation>
    <scope>NUCLEOTIDE SEQUENCE</scope>
    <source>
        <strain evidence="2">DA-C8</strain>
    </source>
</reference>
<organism evidence="2 3">
    <name type="scientific">Insulibacter thermoxylanivorax</name>
    <dbReference type="NCBI Taxonomy" id="2749268"/>
    <lineage>
        <taxon>Bacteria</taxon>
        <taxon>Bacillati</taxon>
        <taxon>Bacillota</taxon>
        <taxon>Bacilli</taxon>
        <taxon>Bacillales</taxon>
        <taxon>Paenibacillaceae</taxon>
        <taxon>Insulibacter</taxon>
    </lineage>
</organism>
<evidence type="ECO:0000313" key="3">
    <source>
        <dbReference type="Proteomes" id="UP000654993"/>
    </source>
</evidence>
<dbReference type="RefSeq" id="WP_200965447.1">
    <property type="nucleotide sequence ID" value="NZ_BMAQ01000003.1"/>
</dbReference>
<dbReference type="EMBL" id="BMAQ01000003">
    <property type="protein sequence ID" value="GFR37164.1"/>
    <property type="molecule type" value="Genomic_DNA"/>
</dbReference>
<feature type="region of interest" description="Disordered" evidence="1">
    <location>
        <begin position="53"/>
        <end position="72"/>
    </location>
</feature>
<reference evidence="2" key="1">
    <citation type="submission" date="2020-08" db="EMBL/GenBank/DDBJ databases">
        <authorList>
            <person name="Uke A."/>
            <person name="Chhe C."/>
            <person name="Baramee S."/>
            <person name="Kosugi A."/>
        </authorList>
    </citation>
    <scope>NUCLEOTIDE SEQUENCE</scope>
    <source>
        <strain evidence="2">DA-C8</strain>
    </source>
</reference>
<keyword evidence="3" id="KW-1185">Reference proteome</keyword>
<feature type="compositionally biased region" description="Basic and acidic residues" evidence="1">
    <location>
        <begin position="62"/>
        <end position="71"/>
    </location>
</feature>
<accession>A0A916QDV7</accession>
<name>A0A916QDV7_9BACL</name>
<sequence>MQQEFRNFLQEQQKLHELHRAMREVELYESYIRMLRTVHLESDLPVDWTSVLDRPAPFEPDPDGKGPREAQAEQALAGYQPNLWDRLFSRVRKKREALQRTLETARTEERAEYREWQKQRELAARILAEDRSAYEEAIEKLQPFADLAELGSDFAFHMAVREDKKIAVVEFIVQSRKVIPQEIKSLTKTGRLSISKMPVTRYYSLEQDYVCSTIFRIARDLFALLPLTEVLIHARDYQLNEAVGRTELATIVSVRIDRGVLNSLNLAKIDPSEAMVNFEHRMSFLKTKGFRPVEQLEP</sequence>
<evidence type="ECO:0000313" key="2">
    <source>
        <dbReference type="EMBL" id="GFR37164.1"/>
    </source>
</evidence>
<dbReference type="Proteomes" id="UP000654993">
    <property type="component" value="Unassembled WGS sequence"/>
</dbReference>
<protein>
    <submittedName>
        <fullName evidence="2">Uncharacterized protein</fullName>
    </submittedName>
</protein>
<evidence type="ECO:0000256" key="1">
    <source>
        <dbReference type="SAM" id="MobiDB-lite"/>
    </source>
</evidence>
<comment type="caution">
    <text evidence="2">The sequence shown here is derived from an EMBL/GenBank/DDBJ whole genome shotgun (WGS) entry which is preliminary data.</text>
</comment>
<gene>
    <name evidence="2" type="ORF">PRECH8_04600</name>
</gene>
<proteinExistence type="predicted"/>